<gene>
    <name evidence="2" type="ORF">RJ639_013632</name>
</gene>
<proteinExistence type="predicted"/>
<evidence type="ECO:0000313" key="3">
    <source>
        <dbReference type="Proteomes" id="UP001188597"/>
    </source>
</evidence>
<feature type="compositionally biased region" description="Basic and acidic residues" evidence="1">
    <location>
        <begin position="22"/>
        <end position="35"/>
    </location>
</feature>
<name>A0AA89ANI9_9ASTE</name>
<sequence length="167" mass="19093">MKRRRGRQGDHGMIATKKKARGVLEKRGGEESDGREGVVAAAAEEDETVMLDLEEWPWLRWKGVVDEQMSWGTLWCPFWDIDFLGEAYDADVVWDDDIWGLKGITEIPRIKICENSNSSLRPSIGISYTDDRLRPAEMVLPEKFSYSSAELRYLLQKGAMRVPDRGV</sequence>
<organism evidence="2 3">
    <name type="scientific">Escallonia herrerae</name>
    <dbReference type="NCBI Taxonomy" id="1293975"/>
    <lineage>
        <taxon>Eukaryota</taxon>
        <taxon>Viridiplantae</taxon>
        <taxon>Streptophyta</taxon>
        <taxon>Embryophyta</taxon>
        <taxon>Tracheophyta</taxon>
        <taxon>Spermatophyta</taxon>
        <taxon>Magnoliopsida</taxon>
        <taxon>eudicotyledons</taxon>
        <taxon>Gunneridae</taxon>
        <taxon>Pentapetalae</taxon>
        <taxon>asterids</taxon>
        <taxon>campanulids</taxon>
        <taxon>Escalloniales</taxon>
        <taxon>Escalloniaceae</taxon>
        <taxon>Escallonia</taxon>
    </lineage>
</organism>
<reference evidence="2" key="1">
    <citation type="submission" date="2022-12" db="EMBL/GenBank/DDBJ databases">
        <title>Draft genome assemblies for two species of Escallonia (Escalloniales).</title>
        <authorList>
            <person name="Chanderbali A."/>
            <person name="Dervinis C."/>
            <person name="Anghel I."/>
            <person name="Soltis D."/>
            <person name="Soltis P."/>
            <person name="Zapata F."/>
        </authorList>
    </citation>
    <scope>NUCLEOTIDE SEQUENCE</scope>
    <source>
        <strain evidence="2">UCBG64.0493</strain>
        <tissue evidence="2">Leaf</tissue>
    </source>
</reference>
<protein>
    <submittedName>
        <fullName evidence="2">Uncharacterized protein</fullName>
    </submittedName>
</protein>
<dbReference type="AlphaFoldDB" id="A0AA89ANI9"/>
<accession>A0AA89ANI9</accession>
<keyword evidence="3" id="KW-1185">Reference proteome</keyword>
<evidence type="ECO:0000313" key="2">
    <source>
        <dbReference type="EMBL" id="KAK3009075.1"/>
    </source>
</evidence>
<comment type="caution">
    <text evidence="2">The sequence shown here is derived from an EMBL/GenBank/DDBJ whole genome shotgun (WGS) entry which is preliminary data.</text>
</comment>
<evidence type="ECO:0000256" key="1">
    <source>
        <dbReference type="SAM" id="MobiDB-lite"/>
    </source>
</evidence>
<dbReference type="Proteomes" id="UP001188597">
    <property type="component" value="Unassembled WGS sequence"/>
</dbReference>
<dbReference type="EMBL" id="JAVXUP010001681">
    <property type="protein sequence ID" value="KAK3009075.1"/>
    <property type="molecule type" value="Genomic_DNA"/>
</dbReference>
<feature type="region of interest" description="Disordered" evidence="1">
    <location>
        <begin position="1"/>
        <end position="35"/>
    </location>
</feature>